<comment type="caution">
    <text evidence="1">The sequence shown here is derived from an EMBL/GenBank/DDBJ whole genome shotgun (WGS) entry which is preliminary data.</text>
</comment>
<sequence>MKQKIIACLNASTSHRNHKKIHRNHKPFNETNHQCLNLSPQVTATASKAYNIKLNLVQSLQAKEKRKRKLEPCLACRDQDVPPAISGATMPCVWTLPFRSCRAVRLDSCLACRGQALLLCCLLTLPLPFHDLMCLEMAVSCPYVGEESALGSSLYCVWTRRS</sequence>
<dbReference type="Proteomes" id="UP000197138">
    <property type="component" value="Unassembled WGS sequence"/>
</dbReference>
<protein>
    <submittedName>
        <fullName evidence="1">Uncharacterized protein</fullName>
    </submittedName>
</protein>
<reference evidence="2" key="1">
    <citation type="journal article" date="2017" name="Plant J.">
        <title>The pomegranate (Punica granatum L.) genome and the genomics of punicalagin biosynthesis.</title>
        <authorList>
            <person name="Qin G."/>
            <person name="Xu C."/>
            <person name="Ming R."/>
            <person name="Tang H."/>
            <person name="Guyot R."/>
            <person name="Kramer E.M."/>
            <person name="Hu Y."/>
            <person name="Yi X."/>
            <person name="Qi Y."/>
            <person name="Xu X."/>
            <person name="Gao Z."/>
            <person name="Pan H."/>
            <person name="Jian J."/>
            <person name="Tian Y."/>
            <person name="Yue Z."/>
            <person name="Xu Y."/>
        </authorList>
    </citation>
    <scope>NUCLEOTIDE SEQUENCE [LARGE SCALE GENOMIC DNA]</scope>
    <source>
        <strain evidence="2">cv. Dabenzi</strain>
    </source>
</reference>
<evidence type="ECO:0000313" key="1">
    <source>
        <dbReference type="EMBL" id="OWM83410.1"/>
    </source>
</evidence>
<dbReference type="AlphaFoldDB" id="A0A218XF77"/>
<name>A0A218XF77_PUNGR</name>
<dbReference type="EMBL" id="MTKT01001932">
    <property type="protein sequence ID" value="OWM83410.1"/>
    <property type="molecule type" value="Genomic_DNA"/>
</dbReference>
<organism evidence="1 2">
    <name type="scientific">Punica granatum</name>
    <name type="common">Pomegranate</name>
    <dbReference type="NCBI Taxonomy" id="22663"/>
    <lineage>
        <taxon>Eukaryota</taxon>
        <taxon>Viridiplantae</taxon>
        <taxon>Streptophyta</taxon>
        <taxon>Embryophyta</taxon>
        <taxon>Tracheophyta</taxon>
        <taxon>Spermatophyta</taxon>
        <taxon>Magnoliopsida</taxon>
        <taxon>eudicotyledons</taxon>
        <taxon>Gunneridae</taxon>
        <taxon>Pentapetalae</taxon>
        <taxon>rosids</taxon>
        <taxon>malvids</taxon>
        <taxon>Myrtales</taxon>
        <taxon>Lythraceae</taxon>
        <taxon>Punica</taxon>
    </lineage>
</organism>
<evidence type="ECO:0000313" key="2">
    <source>
        <dbReference type="Proteomes" id="UP000197138"/>
    </source>
</evidence>
<proteinExistence type="predicted"/>
<gene>
    <name evidence="1" type="ORF">CDL15_Pgr012891</name>
</gene>
<accession>A0A218XF77</accession>